<dbReference type="InterPro" id="IPR011644">
    <property type="entry name" value="Heme_NO-bd"/>
</dbReference>
<dbReference type="Gene3D" id="3.90.1520.10">
    <property type="entry name" value="H-NOX domain"/>
    <property type="match status" value="1"/>
</dbReference>
<dbReference type="PANTHER" id="PTHR45655">
    <property type="entry name" value="GUANYLATE CYCLASE SOLUBLE SUBUNIT BETA-2"/>
    <property type="match status" value="1"/>
</dbReference>
<dbReference type="InterPro" id="IPR024096">
    <property type="entry name" value="NO_sig/Golgi_transp_ligand-bd"/>
</dbReference>
<name>A0AAE3LUN4_9RHOB</name>
<dbReference type="InterPro" id="IPR038158">
    <property type="entry name" value="H-NOX_domain_sf"/>
</dbReference>
<dbReference type="AlphaFoldDB" id="A0AAE3LUN4"/>
<dbReference type="EMBL" id="JAOYFC010000002">
    <property type="protein sequence ID" value="MCV6824970.1"/>
    <property type="molecule type" value="Genomic_DNA"/>
</dbReference>
<evidence type="ECO:0000313" key="3">
    <source>
        <dbReference type="Proteomes" id="UP001208041"/>
    </source>
</evidence>
<protein>
    <submittedName>
        <fullName evidence="2">Heme NO-binding domain-containing protein</fullName>
    </submittedName>
</protein>
<proteinExistence type="predicted"/>
<dbReference type="GO" id="GO:0020037">
    <property type="term" value="F:heme binding"/>
    <property type="evidence" value="ECO:0007669"/>
    <property type="project" value="InterPro"/>
</dbReference>
<evidence type="ECO:0000313" key="2">
    <source>
        <dbReference type="EMBL" id="MCV6824970.1"/>
    </source>
</evidence>
<comment type="caution">
    <text evidence="2">The sequence shown here is derived from an EMBL/GenBank/DDBJ whole genome shotgun (WGS) entry which is preliminary data.</text>
</comment>
<evidence type="ECO:0000259" key="1">
    <source>
        <dbReference type="Pfam" id="PF07700"/>
    </source>
</evidence>
<dbReference type="RefSeq" id="WP_263953820.1">
    <property type="nucleotide sequence ID" value="NZ_JAOYFC010000002.1"/>
</dbReference>
<accession>A0AAE3LUN4</accession>
<sequence length="201" mass="22629">MHGLFNRSIQCFVYDIYGVQVWERVIQRAGLKVSNFETMLLYPDETVFSLLGALSKSTGRPVDDLCEDLGTYLVSHPSVAALRRLLRFGGETFTEFLHSLDDLHGRAKLAVETLELPQLELDELNAREFRLGCYHPDERFSRGCSFVLVGMLRAMADDYGALVLLDYAGISGRFHCISIKLLDVEFAEGRAFKLSEKIGQA</sequence>
<organism evidence="2 3">
    <name type="scientific">Halocynthiibacter halioticoli</name>
    <dbReference type="NCBI Taxonomy" id="2986804"/>
    <lineage>
        <taxon>Bacteria</taxon>
        <taxon>Pseudomonadati</taxon>
        <taxon>Pseudomonadota</taxon>
        <taxon>Alphaproteobacteria</taxon>
        <taxon>Rhodobacterales</taxon>
        <taxon>Paracoccaceae</taxon>
        <taxon>Halocynthiibacter</taxon>
    </lineage>
</organism>
<dbReference type="Pfam" id="PF07700">
    <property type="entry name" value="HNOB"/>
    <property type="match status" value="1"/>
</dbReference>
<dbReference type="PANTHER" id="PTHR45655:SF13">
    <property type="entry name" value="SOLUBLE GUANYLATE CYCLASE GCY-32-RELATED"/>
    <property type="match status" value="1"/>
</dbReference>
<keyword evidence="3" id="KW-1185">Reference proteome</keyword>
<feature type="domain" description="Heme NO-binding" evidence="1">
    <location>
        <begin position="3"/>
        <end position="159"/>
    </location>
</feature>
<reference evidence="2" key="1">
    <citation type="submission" date="2022-10" db="EMBL/GenBank/DDBJ databases">
        <authorList>
            <person name="Yue Y."/>
        </authorList>
    </citation>
    <scope>NUCLEOTIDE SEQUENCE</scope>
    <source>
        <strain evidence="2">Z654</strain>
    </source>
</reference>
<dbReference type="SUPFAM" id="SSF111126">
    <property type="entry name" value="Ligand-binding domain in the NO signalling and Golgi transport"/>
    <property type="match status" value="1"/>
</dbReference>
<dbReference type="Proteomes" id="UP001208041">
    <property type="component" value="Unassembled WGS sequence"/>
</dbReference>
<gene>
    <name evidence="2" type="ORF">OH136_10425</name>
</gene>